<reference evidence="1 2" key="1">
    <citation type="journal article" date="2020" name="Cell Host Microbe">
        <title>Functional and Genomic Variation between Human-Derived Isolates of Lachnospiraceae Reveals Inter- and Intra-Species Diversity.</title>
        <authorList>
            <person name="Sorbara M.T."/>
            <person name="Littmann E.R."/>
            <person name="Fontana E."/>
            <person name="Moody T.U."/>
            <person name="Kohout C.E."/>
            <person name="Gjonbalaj M."/>
            <person name="Eaton V."/>
            <person name="Seok R."/>
            <person name="Leiner I.M."/>
            <person name="Pamer E.G."/>
        </authorList>
    </citation>
    <scope>NUCLEOTIDE SEQUENCE [LARGE SCALE GENOMIC DNA]</scope>
    <source>
        <strain evidence="1 2">MSK.15.26</strain>
    </source>
</reference>
<proteinExistence type="predicted"/>
<protein>
    <submittedName>
        <fullName evidence="1">DUF885 domain-containing protein</fullName>
    </submittedName>
</protein>
<name>A0ABX2IBK1_BLAHA</name>
<organism evidence="1 2">
    <name type="scientific">Blautia hansenii</name>
    <name type="common">Ruminococcus hansenii</name>
    <dbReference type="NCBI Taxonomy" id="1322"/>
    <lineage>
        <taxon>Bacteria</taxon>
        <taxon>Bacillati</taxon>
        <taxon>Bacillota</taxon>
        <taxon>Clostridia</taxon>
        <taxon>Lachnospirales</taxon>
        <taxon>Lachnospiraceae</taxon>
        <taxon>Blautia</taxon>
    </lineage>
</organism>
<comment type="caution">
    <text evidence="1">The sequence shown here is derived from an EMBL/GenBank/DDBJ whole genome shotgun (WGS) entry which is preliminary data.</text>
</comment>
<accession>A0ABX2IBK1</accession>
<sequence length="597" mass="69172">MQRGPPLKKFSFRFSRKITAAVFLLLLGIFSLFCLKTRPFSSWDTRFEAFTRQLFCQELSSNTLNLHYTLAYPEKYNIENYSISLGSMKPQNLQENFDSIKALKKQLERFPASKLSTENQMVYDILRLQFATELSSENCYLLQEPLSPNLGIQAQLPALLAEYTFRTPADVKDYLSLLTSLPDYFKEIQQFEQEKSRQGLFMSDDSAERTVQQCKEFCEDLNSHYLSETFKDRVQKLTELKVISKKQRDSYIKTHEKILKNCVFPAYKSLAQSLEKLKGSGKNQGGLCHLPEGKKYYAYLIKSSTGDYRSVREIQKHLYQQLFLDFEEIQNLVQKDPDIFTKAAQLPQTASSSPEQMLDYLSRVMTDDFPKLTVKDYEVKYVPDSMEEFSSPAFYLTPPVDTLTPNTIYINQSTTVSDVQRFTTLAHEGFPGHLYQTVYFGKQDCPPIRHLLGCSGYVEGWATYVENMAYEYSCCFLQTDPEVMEFLRLNRSVTLCLYSILDIGIHDTGWNLQTVQELLKSFGITDENACREIFQYIVENPANYLKYYLGFLNFTALKSNVQEIQGTDFNLKLFHQNLLEIGPAPFPIVKKYLLMRY</sequence>
<keyword evidence="2" id="KW-1185">Reference proteome</keyword>
<gene>
    <name evidence="1" type="ORF">G5A70_09560</name>
</gene>
<dbReference type="PANTHER" id="PTHR33361:SF2">
    <property type="entry name" value="DUF885 DOMAIN-CONTAINING PROTEIN"/>
    <property type="match status" value="1"/>
</dbReference>
<dbReference type="EMBL" id="JAAITA010000011">
    <property type="protein sequence ID" value="NSJ86408.1"/>
    <property type="molecule type" value="Genomic_DNA"/>
</dbReference>
<evidence type="ECO:0000313" key="1">
    <source>
        <dbReference type="EMBL" id="NSJ86408.1"/>
    </source>
</evidence>
<dbReference type="Pfam" id="PF05960">
    <property type="entry name" value="DUF885"/>
    <property type="match status" value="1"/>
</dbReference>
<dbReference type="InterPro" id="IPR010281">
    <property type="entry name" value="DUF885"/>
</dbReference>
<dbReference type="Proteomes" id="UP000822142">
    <property type="component" value="Unassembled WGS sequence"/>
</dbReference>
<evidence type="ECO:0000313" key="2">
    <source>
        <dbReference type="Proteomes" id="UP000822142"/>
    </source>
</evidence>
<dbReference type="PANTHER" id="PTHR33361">
    <property type="entry name" value="GLR0591 PROTEIN"/>
    <property type="match status" value="1"/>
</dbReference>